<dbReference type="AlphaFoldDB" id="A0A9Q3EIJ8"/>
<reference evidence="1" key="1">
    <citation type="submission" date="2021-03" db="EMBL/GenBank/DDBJ databases">
        <title>Draft genome sequence of rust myrtle Austropuccinia psidii MF-1, a brazilian biotype.</title>
        <authorList>
            <person name="Quecine M.C."/>
            <person name="Pachon D.M.R."/>
            <person name="Bonatelli M.L."/>
            <person name="Correr F.H."/>
            <person name="Franceschini L.M."/>
            <person name="Leite T.F."/>
            <person name="Margarido G.R.A."/>
            <person name="Almeida C.A."/>
            <person name="Ferrarezi J.A."/>
            <person name="Labate C.A."/>
        </authorList>
    </citation>
    <scope>NUCLEOTIDE SEQUENCE</scope>
    <source>
        <strain evidence="1">MF-1</strain>
    </source>
</reference>
<dbReference type="Proteomes" id="UP000765509">
    <property type="component" value="Unassembled WGS sequence"/>
</dbReference>
<dbReference type="EMBL" id="AVOT02027509">
    <property type="protein sequence ID" value="MBW0519598.1"/>
    <property type="molecule type" value="Genomic_DNA"/>
</dbReference>
<proteinExistence type="predicted"/>
<organism evidence="1 2">
    <name type="scientific">Austropuccinia psidii MF-1</name>
    <dbReference type="NCBI Taxonomy" id="1389203"/>
    <lineage>
        <taxon>Eukaryota</taxon>
        <taxon>Fungi</taxon>
        <taxon>Dikarya</taxon>
        <taxon>Basidiomycota</taxon>
        <taxon>Pucciniomycotina</taxon>
        <taxon>Pucciniomycetes</taxon>
        <taxon>Pucciniales</taxon>
        <taxon>Sphaerophragmiaceae</taxon>
        <taxon>Austropuccinia</taxon>
    </lineage>
</organism>
<evidence type="ECO:0000313" key="1">
    <source>
        <dbReference type="EMBL" id="MBW0519598.1"/>
    </source>
</evidence>
<keyword evidence="2" id="KW-1185">Reference proteome</keyword>
<evidence type="ECO:0000313" key="2">
    <source>
        <dbReference type="Proteomes" id="UP000765509"/>
    </source>
</evidence>
<name>A0A9Q3EIJ8_9BASI</name>
<accession>A0A9Q3EIJ8</accession>
<gene>
    <name evidence="1" type="ORF">O181_059313</name>
</gene>
<sequence>MSSRGFIKAQRQVSLSNINDAIKQSLHILTSSIPPREYWQFILKLYYRGSFKTICQVSMPINPPWKAHPLNTVWIHQDLYFNHTPWEDHSTEFISQFGKVYNP</sequence>
<comment type="caution">
    <text evidence="1">The sequence shown here is derived from an EMBL/GenBank/DDBJ whole genome shotgun (WGS) entry which is preliminary data.</text>
</comment>
<protein>
    <submittedName>
        <fullName evidence="1">Uncharacterized protein</fullName>
    </submittedName>
</protein>